<protein>
    <submittedName>
        <fullName evidence="1">Uncharacterized protein</fullName>
    </submittedName>
</protein>
<evidence type="ECO:0000313" key="1">
    <source>
        <dbReference type="EMBL" id="KER29249.1"/>
    </source>
</evidence>
<keyword evidence="2" id="KW-1185">Reference proteome</keyword>
<dbReference type="Proteomes" id="UP000054324">
    <property type="component" value="Unassembled WGS sequence"/>
</dbReference>
<evidence type="ECO:0000313" key="2">
    <source>
        <dbReference type="Proteomes" id="UP000054324"/>
    </source>
</evidence>
<name>A0A075AH07_OPIVI</name>
<accession>A0A075AH07</accession>
<organism evidence="1 2">
    <name type="scientific">Opisthorchis viverrini</name>
    <name type="common">Southeast Asian liver fluke</name>
    <dbReference type="NCBI Taxonomy" id="6198"/>
    <lineage>
        <taxon>Eukaryota</taxon>
        <taxon>Metazoa</taxon>
        <taxon>Spiralia</taxon>
        <taxon>Lophotrochozoa</taxon>
        <taxon>Platyhelminthes</taxon>
        <taxon>Trematoda</taxon>
        <taxon>Digenea</taxon>
        <taxon>Opisthorchiida</taxon>
        <taxon>Opisthorchiata</taxon>
        <taxon>Opisthorchiidae</taxon>
        <taxon>Opisthorchis</taxon>
    </lineage>
</organism>
<dbReference type="OrthoDB" id="775260at2759"/>
<dbReference type="KEGG" id="ovi:T265_04095"/>
<dbReference type="RefSeq" id="XP_009167005.1">
    <property type="nucleotide sequence ID" value="XM_009168741.1"/>
</dbReference>
<dbReference type="AlphaFoldDB" id="A0A075AH07"/>
<gene>
    <name evidence="1" type="ORF">T265_04095</name>
</gene>
<dbReference type="EMBL" id="KL596682">
    <property type="protein sequence ID" value="KER29249.1"/>
    <property type="molecule type" value="Genomic_DNA"/>
</dbReference>
<dbReference type="GeneID" id="20318281"/>
<sequence>MPQCLEREFTDHKFCGSNPTSTSRLPFSRLWQPGDIPAPVLPSGGMTARHRKGVSAGFKPSFNILTRHKPSYELPHSTRSDGEDESHTVVAALLLLWIPAIHSQKEKKIRLVSAFGHRTKLGQNMRKKKKKAFSCSAFRCLSDMPPEGSTRAGILPDCPSLDRGSRKAEVGFESRTFRSVNSRSNHLGHLAPKTCGCDGTRNNA</sequence>
<reference evidence="1 2" key="1">
    <citation type="submission" date="2013-11" db="EMBL/GenBank/DDBJ databases">
        <title>Opisthorchis viverrini - life in the bile duct.</title>
        <authorList>
            <person name="Young N.D."/>
            <person name="Nagarajan N."/>
            <person name="Lin S.J."/>
            <person name="Korhonen P.K."/>
            <person name="Jex A.R."/>
            <person name="Hall R.S."/>
            <person name="Safavi-Hemami H."/>
            <person name="Kaewkong W."/>
            <person name="Bertrand D."/>
            <person name="Gao S."/>
            <person name="Seet Q."/>
            <person name="Wongkham S."/>
            <person name="Teh B.T."/>
            <person name="Wongkham C."/>
            <person name="Intapan P.M."/>
            <person name="Maleewong W."/>
            <person name="Yang X."/>
            <person name="Hu M."/>
            <person name="Wang Z."/>
            <person name="Hofmann A."/>
            <person name="Sternberg P.W."/>
            <person name="Tan P."/>
            <person name="Wang J."/>
            <person name="Gasser R.B."/>
        </authorList>
    </citation>
    <scope>NUCLEOTIDE SEQUENCE [LARGE SCALE GENOMIC DNA]</scope>
</reference>
<proteinExistence type="predicted"/>
<dbReference type="CTD" id="20318281"/>